<evidence type="ECO:0008006" key="4">
    <source>
        <dbReference type="Google" id="ProtNLM"/>
    </source>
</evidence>
<sequence>MTKDHTLWTWIFRLAPHLPVSMSPLMLFCVECLRCKQNSLQQPPPKPKAGTRCVEGTRSRDVLQGRGAAADECCIPA</sequence>
<proteinExistence type="predicted"/>
<protein>
    <recommendedName>
        <fullName evidence="4">Secreted protein</fullName>
    </recommendedName>
</protein>
<name>A0A8T0SC66_PANVG</name>
<evidence type="ECO:0000313" key="2">
    <source>
        <dbReference type="EMBL" id="KAG2596161.1"/>
    </source>
</evidence>
<dbReference type="AlphaFoldDB" id="A0A8T0SC66"/>
<reference evidence="2" key="1">
    <citation type="submission" date="2020-05" db="EMBL/GenBank/DDBJ databases">
        <title>WGS assembly of Panicum virgatum.</title>
        <authorList>
            <person name="Lovell J.T."/>
            <person name="Jenkins J."/>
            <person name="Shu S."/>
            <person name="Juenger T.E."/>
            <person name="Schmutz J."/>
        </authorList>
    </citation>
    <scope>NUCLEOTIDE SEQUENCE</scope>
    <source>
        <strain evidence="2">AP13</strain>
    </source>
</reference>
<feature type="signal peptide" evidence="1">
    <location>
        <begin position="1"/>
        <end position="32"/>
    </location>
</feature>
<feature type="chain" id="PRO_5035755673" description="Secreted protein" evidence="1">
    <location>
        <begin position="33"/>
        <end position="77"/>
    </location>
</feature>
<comment type="caution">
    <text evidence="2">The sequence shown here is derived from an EMBL/GenBank/DDBJ whole genome shotgun (WGS) entry which is preliminary data.</text>
</comment>
<keyword evidence="1" id="KW-0732">Signal</keyword>
<evidence type="ECO:0000256" key="1">
    <source>
        <dbReference type="SAM" id="SignalP"/>
    </source>
</evidence>
<dbReference type="Proteomes" id="UP000823388">
    <property type="component" value="Chromosome 5K"/>
</dbReference>
<dbReference type="EMBL" id="CM029045">
    <property type="protein sequence ID" value="KAG2596161.1"/>
    <property type="molecule type" value="Genomic_DNA"/>
</dbReference>
<keyword evidence="3" id="KW-1185">Reference proteome</keyword>
<evidence type="ECO:0000313" key="3">
    <source>
        <dbReference type="Proteomes" id="UP000823388"/>
    </source>
</evidence>
<accession>A0A8T0SC66</accession>
<organism evidence="2 3">
    <name type="scientific">Panicum virgatum</name>
    <name type="common">Blackwell switchgrass</name>
    <dbReference type="NCBI Taxonomy" id="38727"/>
    <lineage>
        <taxon>Eukaryota</taxon>
        <taxon>Viridiplantae</taxon>
        <taxon>Streptophyta</taxon>
        <taxon>Embryophyta</taxon>
        <taxon>Tracheophyta</taxon>
        <taxon>Spermatophyta</taxon>
        <taxon>Magnoliopsida</taxon>
        <taxon>Liliopsida</taxon>
        <taxon>Poales</taxon>
        <taxon>Poaceae</taxon>
        <taxon>PACMAD clade</taxon>
        <taxon>Panicoideae</taxon>
        <taxon>Panicodae</taxon>
        <taxon>Paniceae</taxon>
        <taxon>Panicinae</taxon>
        <taxon>Panicum</taxon>
        <taxon>Panicum sect. Hiantes</taxon>
    </lineage>
</organism>
<gene>
    <name evidence="2" type="ORF">PVAP13_5KG144307</name>
</gene>